<protein>
    <submittedName>
        <fullName evidence="1">Uncharacterized protein</fullName>
    </submittedName>
</protein>
<gene>
    <name evidence="1" type="ORF">DPX16_5865</name>
</gene>
<proteinExistence type="predicted"/>
<dbReference type="AlphaFoldDB" id="A0A3N0Y2W7"/>
<organism evidence="1 2">
    <name type="scientific">Anabarilius grahami</name>
    <name type="common">Kanglang fish</name>
    <name type="synonym">Barilius grahami</name>
    <dbReference type="NCBI Taxonomy" id="495550"/>
    <lineage>
        <taxon>Eukaryota</taxon>
        <taxon>Metazoa</taxon>
        <taxon>Chordata</taxon>
        <taxon>Craniata</taxon>
        <taxon>Vertebrata</taxon>
        <taxon>Euteleostomi</taxon>
        <taxon>Actinopterygii</taxon>
        <taxon>Neopterygii</taxon>
        <taxon>Teleostei</taxon>
        <taxon>Ostariophysi</taxon>
        <taxon>Cypriniformes</taxon>
        <taxon>Xenocyprididae</taxon>
        <taxon>Xenocypridinae</taxon>
        <taxon>Xenocypridinae incertae sedis</taxon>
        <taxon>Anabarilius</taxon>
    </lineage>
</organism>
<comment type="caution">
    <text evidence="1">The sequence shown here is derived from an EMBL/GenBank/DDBJ whole genome shotgun (WGS) entry which is preliminary data.</text>
</comment>
<dbReference type="EMBL" id="RJVU01053528">
    <property type="protein sequence ID" value="ROL32970.1"/>
    <property type="molecule type" value="Genomic_DNA"/>
</dbReference>
<evidence type="ECO:0000313" key="2">
    <source>
        <dbReference type="Proteomes" id="UP000281406"/>
    </source>
</evidence>
<reference evidence="1 2" key="1">
    <citation type="submission" date="2018-10" db="EMBL/GenBank/DDBJ databases">
        <title>Genome assembly for a Yunnan-Guizhou Plateau 3E fish, Anabarilius grahami (Regan), and its evolutionary and genetic applications.</title>
        <authorList>
            <person name="Jiang W."/>
        </authorList>
    </citation>
    <scope>NUCLEOTIDE SEQUENCE [LARGE SCALE GENOMIC DNA]</scope>
    <source>
        <strain evidence="1">AG-KIZ</strain>
        <tissue evidence="1">Muscle</tissue>
    </source>
</reference>
<evidence type="ECO:0000313" key="1">
    <source>
        <dbReference type="EMBL" id="ROL32970.1"/>
    </source>
</evidence>
<accession>A0A3N0Y2W7</accession>
<dbReference type="Proteomes" id="UP000281406">
    <property type="component" value="Unassembled WGS sequence"/>
</dbReference>
<sequence>MQQFVFASLRHACKQKGRSPYSVLEVRGDTMSSDGIDRWCRHFSLGTAESLSPTPLTVLATG</sequence>
<keyword evidence="2" id="KW-1185">Reference proteome</keyword>
<name>A0A3N0Y2W7_ANAGA</name>